<dbReference type="RefSeq" id="YP_009208228.1">
    <property type="nucleotide sequence ID" value="NC_028903.1"/>
</dbReference>
<keyword evidence="2" id="KW-1185">Reference proteome</keyword>
<evidence type="ECO:0000313" key="1">
    <source>
        <dbReference type="EMBL" id="AJW61445.1"/>
    </source>
</evidence>
<dbReference type="KEGG" id="vg:26634410"/>
<protein>
    <submittedName>
        <fullName evidence="1">Uncharacterized protein</fullName>
    </submittedName>
</protein>
<evidence type="ECO:0000313" key="2">
    <source>
        <dbReference type="Proteomes" id="UP000032685"/>
    </source>
</evidence>
<name>A0A0D5BI53_9CAUD</name>
<dbReference type="Proteomes" id="UP000032685">
    <property type="component" value="Segment"/>
</dbReference>
<sequence>MKKYWTVVYYLYQDPAIPVTEHFATRKDARRFKKALKMAPKIYSKVSLHKSTLSEMGTLVVYYVKEY</sequence>
<reference evidence="1 2" key="1">
    <citation type="submission" date="2014-12" db="EMBL/GenBank/DDBJ databases">
        <title>Completed Genome sequence of Escherichia coli Bacteriophage P172-1.</title>
        <authorList>
            <person name="Xu J."/>
            <person name="Chen M."/>
            <person name="Zhang W."/>
        </authorList>
    </citation>
    <scope>NUCLEOTIDE SEQUENCE [LARGE SCALE GENOMIC DNA]</scope>
</reference>
<organism evidence="1 2">
    <name type="scientific">Escherichia phage 172-1</name>
    <dbReference type="NCBI Taxonomy" id="1598146"/>
    <lineage>
        <taxon>Viruses</taxon>
        <taxon>Duplodnaviria</taxon>
        <taxon>Heunggongvirae</taxon>
        <taxon>Uroviricota</taxon>
        <taxon>Caudoviricetes</taxon>
        <taxon>Mktvariviridae</taxon>
        <taxon>Gordonclarkvirinae</taxon>
        <taxon>Kuravirus</taxon>
        <taxon>Kuravirus kv1721</taxon>
    </lineage>
</organism>
<dbReference type="EMBL" id="KP308307">
    <property type="protein sequence ID" value="AJW61445.1"/>
    <property type="molecule type" value="Genomic_DNA"/>
</dbReference>
<accession>A0A0D5BI53</accession>
<gene>
    <name evidence="1" type="ORF">1721_81</name>
</gene>
<dbReference type="OrthoDB" id="23122at10239"/>
<proteinExistence type="predicted"/>
<dbReference type="GeneID" id="26634410"/>